<organism evidence="2 3">
    <name type="scientific">Streptomyces hintoniae</name>
    <dbReference type="NCBI Taxonomy" id="3075521"/>
    <lineage>
        <taxon>Bacteria</taxon>
        <taxon>Bacillati</taxon>
        <taxon>Actinomycetota</taxon>
        <taxon>Actinomycetes</taxon>
        <taxon>Kitasatosporales</taxon>
        <taxon>Streptomycetaceae</taxon>
        <taxon>Streptomyces</taxon>
    </lineage>
</organism>
<comment type="caution">
    <text evidence="2">The sequence shown here is derived from an EMBL/GenBank/DDBJ whole genome shotgun (WGS) entry which is preliminary data.</text>
</comment>
<feature type="compositionally biased region" description="Polar residues" evidence="1">
    <location>
        <begin position="1"/>
        <end position="25"/>
    </location>
</feature>
<proteinExistence type="predicted"/>
<evidence type="ECO:0000313" key="3">
    <source>
        <dbReference type="Proteomes" id="UP001180489"/>
    </source>
</evidence>
<gene>
    <name evidence="2" type="ORF">RM863_35195</name>
</gene>
<name>A0ABU2UVQ3_9ACTN</name>
<accession>A0ABU2UVQ3</accession>
<dbReference type="EMBL" id="JAVRFF010000061">
    <property type="protein sequence ID" value="MDT0477381.1"/>
    <property type="molecule type" value="Genomic_DNA"/>
</dbReference>
<dbReference type="Proteomes" id="UP001180489">
    <property type="component" value="Unassembled WGS sequence"/>
</dbReference>
<evidence type="ECO:0000313" key="2">
    <source>
        <dbReference type="EMBL" id="MDT0477381.1"/>
    </source>
</evidence>
<dbReference type="RefSeq" id="WP_311637586.1">
    <property type="nucleotide sequence ID" value="NZ_JAVRFF010000061.1"/>
</dbReference>
<protein>
    <submittedName>
        <fullName evidence="2">Uncharacterized protein</fullName>
    </submittedName>
</protein>
<evidence type="ECO:0000256" key="1">
    <source>
        <dbReference type="SAM" id="MobiDB-lite"/>
    </source>
</evidence>
<sequence length="46" mass="5083">MTTTSRTFHLTTGHATREGTAQDNTGARPWGRPYGVEHAREGAFDH</sequence>
<feature type="region of interest" description="Disordered" evidence="1">
    <location>
        <begin position="1"/>
        <end position="46"/>
    </location>
</feature>
<keyword evidence="3" id="KW-1185">Reference proteome</keyword>
<reference evidence="2" key="1">
    <citation type="submission" date="2024-05" db="EMBL/GenBank/DDBJ databases">
        <title>30 novel species of actinomycetes from the DSMZ collection.</title>
        <authorList>
            <person name="Nouioui I."/>
        </authorList>
    </citation>
    <scope>NUCLEOTIDE SEQUENCE</scope>
    <source>
        <strain evidence="2">DSM 41014</strain>
    </source>
</reference>
<feature type="compositionally biased region" description="Basic and acidic residues" evidence="1">
    <location>
        <begin position="35"/>
        <end position="46"/>
    </location>
</feature>